<name>A0AAD5AYX5_SILAS</name>
<keyword evidence="2" id="KW-1185">Reference proteome</keyword>
<reference evidence="1" key="1">
    <citation type="submission" date="2018-07" db="EMBL/GenBank/DDBJ databases">
        <title>Comparative genomics of catfishes provides insights into carnivory and benthic adaptation.</title>
        <authorList>
            <person name="Zhang Y."/>
            <person name="Wang D."/>
            <person name="Peng Z."/>
            <person name="Zheng S."/>
            <person name="Shao F."/>
            <person name="Tao W."/>
        </authorList>
    </citation>
    <scope>NUCLEOTIDE SEQUENCE</scope>
    <source>
        <strain evidence="1">Chongqing</strain>
    </source>
</reference>
<organism evidence="1 2">
    <name type="scientific">Silurus asotus</name>
    <name type="common">Amur catfish</name>
    <name type="synonym">Parasilurus asotus</name>
    <dbReference type="NCBI Taxonomy" id="30991"/>
    <lineage>
        <taxon>Eukaryota</taxon>
        <taxon>Metazoa</taxon>
        <taxon>Chordata</taxon>
        <taxon>Craniata</taxon>
        <taxon>Vertebrata</taxon>
        <taxon>Euteleostomi</taxon>
        <taxon>Actinopterygii</taxon>
        <taxon>Neopterygii</taxon>
        <taxon>Teleostei</taxon>
        <taxon>Ostariophysi</taxon>
        <taxon>Siluriformes</taxon>
        <taxon>Siluridae</taxon>
        <taxon>Silurus</taxon>
    </lineage>
</organism>
<dbReference type="EMBL" id="MU551550">
    <property type="protein sequence ID" value="KAI5625533.1"/>
    <property type="molecule type" value="Genomic_DNA"/>
</dbReference>
<accession>A0AAD5AYX5</accession>
<gene>
    <name evidence="1" type="ORF">C0J50_14747</name>
</gene>
<dbReference type="AlphaFoldDB" id="A0AAD5AYX5"/>
<sequence length="121" mass="13803">MALRSLKIQNNDTTAVFSLWRSVTDHHRSKWRFTPGYRFEFLGQFRNTYYDADFSNDQAALKEMVISIFVIRCEGCEVDDEPADVGLILEEVIALEDLGNVANGVARLIGLILYMLKPKLS</sequence>
<dbReference type="Proteomes" id="UP001205998">
    <property type="component" value="Unassembled WGS sequence"/>
</dbReference>
<comment type="caution">
    <text evidence="1">The sequence shown here is derived from an EMBL/GenBank/DDBJ whole genome shotgun (WGS) entry which is preliminary data.</text>
</comment>
<proteinExistence type="predicted"/>
<evidence type="ECO:0000313" key="2">
    <source>
        <dbReference type="Proteomes" id="UP001205998"/>
    </source>
</evidence>
<protein>
    <submittedName>
        <fullName evidence="1">Sterile alpha motif domain-containing protein 3-like</fullName>
    </submittedName>
</protein>
<evidence type="ECO:0000313" key="1">
    <source>
        <dbReference type="EMBL" id="KAI5625533.1"/>
    </source>
</evidence>